<reference evidence="1" key="1">
    <citation type="submission" date="2018-02" db="EMBL/GenBank/DDBJ databases">
        <title>Rhizophora mucronata_Transcriptome.</title>
        <authorList>
            <person name="Meera S.P."/>
            <person name="Sreeshan A."/>
            <person name="Augustine A."/>
        </authorList>
    </citation>
    <scope>NUCLEOTIDE SEQUENCE</scope>
    <source>
        <tissue evidence="1">Leaf</tissue>
    </source>
</reference>
<dbReference type="EMBL" id="GGEC01026366">
    <property type="protein sequence ID" value="MBX06850.1"/>
    <property type="molecule type" value="Transcribed_RNA"/>
</dbReference>
<name>A0A2P2KMA3_RHIMU</name>
<dbReference type="AlphaFoldDB" id="A0A2P2KMA3"/>
<protein>
    <submittedName>
        <fullName evidence="1">Uncharacterized protein MANES_03G010000</fullName>
    </submittedName>
</protein>
<evidence type="ECO:0000313" key="1">
    <source>
        <dbReference type="EMBL" id="MBX06850.1"/>
    </source>
</evidence>
<sequence>MNSFLFSIKLNIVSQEWSNHLQNQCKVPLLHC</sequence>
<accession>A0A2P2KMA3</accession>
<organism evidence="1">
    <name type="scientific">Rhizophora mucronata</name>
    <name type="common">Asiatic mangrove</name>
    <dbReference type="NCBI Taxonomy" id="61149"/>
    <lineage>
        <taxon>Eukaryota</taxon>
        <taxon>Viridiplantae</taxon>
        <taxon>Streptophyta</taxon>
        <taxon>Embryophyta</taxon>
        <taxon>Tracheophyta</taxon>
        <taxon>Spermatophyta</taxon>
        <taxon>Magnoliopsida</taxon>
        <taxon>eudicotyledons</taxon>
        <taxon>Gunneridae</taxon>
        <taxon>Pentapetalae</taxon>
        <taxon>rosids</taxon>
        <taxon>fabids</taxon>
        <taxon>Malpighiales</taxon>
        <taxon>Rhizophoraceae</taxon>
        <taxon>Rhizophora</taxon>
    </lineage>
</organism>
<proteinExistence type="predicted"/>